<evidence type="ECO:0000259" key="1">
    <source>
        <dbReference type="Pfam" id="PF13401"/>
    </source>
</evidence>
<dbReference type="AlphaFoldDB" id="A0AB73II86"/>
<feature type="domain" description="ORC1/DEAH AAA+ ATPase" evidence="1">
    <location>
        <begin position="164"/>
        <end position="311"/>
    </location>
</feature>
<gene>
    <name evidence="2" type="ORF">J2793_005136</name>
</gene>
<evidence type="ECO:0000313" key="2">
    <source>
        <dbReference type="EMBL" id="MDP9649669.1"/>
    </source>
</evidence>
<comment type="caution">
    <text evidence="2">The sequence shown here is derived from an EMBL/GenBank/DDBJ whole genome shotgun (WGS) entry which is preliminary data.</text>
</comment>
<dbReference type="Proteomes" id="UP001229486">
    <property type="component" value="Unassembled WGS sequence"/>
</dbReference>
<sequence>MKRHNDHRSPEAGCTVATRGRRHASRDIFRDPIFALTRRYVDAEHHDGALELPEYADNPLILALPPFTNLDATLDSLERHFAVSCPETCGTWSKERRLMSISRIDRLLITLPVHITLLEWLHTALRNHYERYNPRIDYRKSMEDAYKKVQSGEPGVIADLVEGHAACRALIGMSGTGKSTAMKLVLSLFPPVIRHKDVRNPECWFRQLVWIYVTCPANGSVKTFLKDILGWVDDHLDTHYLKEMKANANTGDYTAKVVHVLMKHFTGVLVIDEFQNLLRAAANTELLDTVVNLLNSRCCCMMVMGTPEIEMIIESRLRLARRVSSDGYEILEPFSNGEVYEMFVDRVLALNFLKKPIRDIRRVRAVILGLSAGLPALIKLLPRLAQYMAIETEDEQITPKLLGQVQHELLAPLSGIVKALRKQDSTELARYVDVLSGEASQAHRRAVSRSSSTGGKDFHDRVHQQTFASAVSSLLALAFTQSDADLWVNQVLHEMPGLTSYGVVLEVLQRFEKSRPSSAPPKAA</sequence>
<organism evidence="2 3">
    <name type="scientific">Paraburkholderia caledonica</name>
    <dbReference type="NCBI Taxonomy" id="134536"/>
    <lineage>
        <taxon>Bacteria</taxon>
        <taxon>Pseudomonadati</taxon>
        <taxon>Pseudomonadota</taxon>
        <taxon>Betaproteobacteria</taxon>
        <taxon>Burkholderiales</taxon>
        <taxon>Burkholderiaceae</taxon>
        <taxon>Paraburkholderia</taxon>
    </lineage>
</organism>
<dbReference type="RefSeq" id="WP_392394946.1">
    <property type="nucleotide sequence ID" value="NZ_JAURTK010000006.1"/>
</dbReference>
<dbReference type="Pfam" id="PF13401">
    <property type="entry name" value="AAA_22"/>
    <property type="match status" value="1"/>
</dbReference>
<proteinExistence type="predicted"/>
<reference evidence="2" key="1">
    <citation type="submission" date="2023-07" db="EMBL/GenBank/DDBJ databases">
        <title>Sorghum-associated microbial communities from plants grown in Nebraska, USA.</title>
        <authorList>
            <person name="Schachtman D."/>
        </authorList>
    </citation>
    <scope>NUCLEOTIDE SEQUENCE</scope>
    <source>
        <strain evidence="2">DS1061</strain>
    </source>
</reference>
<dbReference type="EMBL" id="JAURTK010000006">
    <property type="protein sequence ID" value="MDP9649669.1"/>
    <property type="molecule type" value="Genomic_DNA"/>
</dbReference>
<accession>A0AB73II86</accession>
<dbReference type="InterPro" id="IPR049945">
    <property type="entry name" value="AAA_22"/>
</dbReference>
<dbReference type="Gene3D" id="3.40.50.300">
    <property type="entry name" value="P-loop containing nucleotide triphosphate hydrolases"/>
    <property type="match status" value="1"/>
</dbReference>
<name>A0AB73II86_9BURK</name>
<dbReference type="SUPFAM" id="SSF52540">
    <property type="entry name" value="P-loop containing nucleoside triphosphate hydrolases"/>
    <property type="match status" value="1"/>
</dbReference>
<dbReference type="InterPro" id="IPR027417">
    <property type="entry name" value="P-loop_NTPase"/>
</dbReference>
<dbReference type="GO" id="GO:0016887">
    <property type="term" value="F:ATP hydrolysis activity"/>
    <property type="evidence" value="ECO:0007669"/>
    <property type="project" value="InterPro"/>
</dbReference>
<protein>
    <recommendedName>
        <fullName evidence="1">ORC1/DEAH AAA+ ATPase domain-containing protein</fullName>
    </recommendedName>
</protein>
<evidence type="ECO:0000313" key="3">
    <source>
        <dbReference type="Proteomes" id="UP001229486"/>
    </source>
</evidence>